<keyword evidence="2" id="KW-0732">Signal</keyword>
<feature type="region of interest" description="Disordered" evidence="1">
    <location>
        <begin position="137"/>
        <end position="156"/>
    </location>
</feature>
<proteinExistence type="predicted"/>
<feature type="chain" id="PRO_5015435023" evidence="2">
    <location>
        <begin position="17"/>
        <end position="323"/>
    </location>
</feature>
<dbReference type="EMBL" id="PKSG01000515">
    <property type="protein sequence ID" value="POR34494.1"/>
    <property type="molecule type" value="Genomic_DNA"/>
</dbReference>
<evidence type="ECO:0000313" key="3">
    <source>
        <dbReference type="EMBL" id="POR34494.1"/>
    </source>
</evidence>
<sequence length="323" mass="32060">MKNFLLLQALAGGAVAQHMTLPIIDNAAIVAAMNPTDEGFKICSAVNQKLQDCVSQAGGVSGLTTAASTALAKCACCNGASLIAGAYSSCSVYLTQEAPTLSTQYSAYGSMYSICNLNRPCSGSAAASPTGITTAASATGAPAPSGTRASSGSLPSSVTSEGLGSVAPACSSMYGLYESCSRDIPGFKDMAYGQQAPCYCCVTARGVATWTDELDKYAQTCRDWASASGPSTIYSIAKTFAGFCKNFSNACSASATLGSSEATATSTNAQTTSNAGSTITGNTAGQTAATTTRATPTSTGAASSLRVGSAAGLVAVAVIAAAF</sequence>
<feature type="compositionally biased region" description="Low complexity" evidence="1">
    <location>
        <begin position="137"/>
        <end position="147"/>
    </location>
</feature>
<dbReference type="OrthoDB" id="4153189at2759"/>
<gene>
    <name evidence="3" type="ORF">TPAR_05307</name>
</gene>
<evidence type="ECO:0000313" key="4">
    <source>
        <dbReference type="Proteomes" id="UP000237481"/>
    </source>
</evidence>
<evidence type="ECO:0000256" key="1">
    <source>
        <dbReference type="SAM" id="MobiDB-lite"/>
    </source>
</evidence>
<dbReference type="AlphaFoldDB" id="A0A2S4KWD4"/>
<protein>
    <submittedName>
        <fullName evidence="3">Uncharacterized protein</fullName>
    </submittedName>
</protein>
<keyword evidence="4" id="KW-1185">Reference proteome</keyword>
<reference evidence="3 4" key="1">
    <citation type="submission" date="2018-01" db="EMBL/GenBank/DDBJ databases">
        <title>Harnessing the power of phylogenomics to disentangle the directionality and signatures of interkingdom host jumping in the parasitic fungal genus Tolypocladium.</title>
        <authorList>
            <person name="Quandt C.A."/>
            <person name="Patterson W."/>
            <person name="Spatafora J.W."/>
        </authorList>
    </citation>
    <scope>NUCLEOTIDE SEQUENCE [LARGE SCALE GENOMIC DNA]</scope>
    <source>
        <strain evidence="3 4">NRBC 100945</strain>
    </source>
</reference>
<accession>A0A2S4KWD4</accession>
<comment type="caution">
    <text evidence="3">The sequence shown here is derived from an EMBL/GenBank/DDBJ whole genome shotgun (WGS) entry which is preliminary data.</text>
</comment>
<feature type="region of interest" description="Disordered" evidence="1">
    <location>
        <begin position="264"/>
        <end position="301"/>
    </location>
</feature>
<evidence type="ECO:0000256" key="2">
    <source>
        <dbReference type="SAM" id="SignalP"/>
    </source>
</evidence>
<feature type="signal peptide" evidence="2">
    <location>
        <begin position="1"/>
        <end position="16"/>
    </location>
</feature>
<dbReference type="Proteomes" id="UP000237481">
    <property type="component" value="Unassembled WGS sequence"/>
</dbReference>
<organism evidence="3 4">
    <name type="scientific">Tolypocladium paradoxum</name>
    <dbReference type="NCBI Taxonomy" id="94208"/>
    <lineage>
        <taxon>Eukaryota</taxon>
        <taxon>Fungi</taxon>
        <taxon>Dikarya</taxon>
        <taxon>Ascomycota</taxon>
        <taxon>Pezizomycotina</taxon>
        <taxon>Sordariomycetes</taxon>
        <taxon>Hypocreomycetidae</taxon>
        <taxon>Hypocreales</taxon>
        <taxon>Ophiocordycipitaceae</taxon>
        <taxon>Tolypocladium</taxon>
    </lineage>
</organism>
<name>A0A2S4KWD4_9HYPO</name>